<keyword evidence="1" id="KW-0732">Signal</keyword>
<gene>
    <name evidence="4" type="ORF">GSOID_T00002584001</name>
</gene>
<dbReference type="InterPro" id="IPR004843">
    <property type="entry name" value="Calcineurin-like_PHP"/>
</dbReference>
<sequence length="397" mass="45466">MKIFASFLALSFGNKIDPTGSYKDSTGHERETFSIKDSVEGESFDFFLLGDWGGRPAPRYTSSLQLNSARCMMKYAKRNKPEYILSLGDHFYFNGVVDEYDLRWKKTFEDVYDSEEMMVPWYPAMGNHDWNVLPDQIDAPSRGNGWAQIAYGQKEFGTKRWTHPDPFFTTEYTTENGIVVKTIMIDTPMFSGVYTGGRPKPSAAGCNVYDLNEKIAAWAWEWIEEELKNSENADYLFVAGHYQIIDTEGIYDYEIFRRLEPLLEKYNVTAYFQGHRHTMEHAQRSPQVQPEGEQLTNNVHYFTFGAGALLDTGAEMAYILTGDIRPEVACHSSNEANNWDNGQAICHKYWFTTKYNGGFGAVNITKERAQVSMISSESADLTESFNVEYSYDIKPRK</sequence>
<evidence type="ECO:0000256" key="1">
    <source>
        <dbReference type="ARBA" id="ARBA00022729"/>
    </source>
</evidence>
<dbReference type="SUPFAM" id="SSF56300">
    <property type="entry name" value="Metallo-dependent phosphatases"/>
    <property type="match status" value="1"/>
</dbReference>
<reference evidence="4" key="1">
    <citation type="journal article" date="2010" name="Science">
        <title>Plasticity of animal genome architecture unmasked by rapid evolution of a pelagic tunicate.</title>
        <authorList>
            <person name="Denoeud F."/>
            <person name="Henriet S."/>
            <person name="Mungpakdee S."/>
            <person name="Aury J.M."/>
            <person name="Da Silva C."/>
            <person name="Brinkmann H."/>
            <person name="Mikhaleva J."/>
            <person name="Olsen L.C."/>
            <person name="Jubin C."/>
            <person name="Canestro C."/>
            <person name="Bouquet J.M."/>
            <person name="Danks G."/>
            <person name="Poulain J."/>
            <person name="Campsteijn C."/>
            <person name="Adamski M."/>
            <person name="Cross I."/>
            <person name="Yadetie F."/>
            <person name="Muffato M."/>
            <person name="Louis A."/>
            <person name="Butcher S."/>
            <person name="Tsagkogeorga G."/>
            <person name="Konrad A."/>
            <person name="Singh S."/>
            <person name="Jensen M.F."/>
            <person name="Cong E.H."/>
            <person name="Eikeseth-Otteraa H."/>
            <person name="Noel B."/>
            <person name="Anthouard V."/>
            <person name="Porcel B.M."/>
            <person name="Kachouri-Lafond R."/>
            <person name="Nishino A."/>
            <person name="Ugolini M."/>
            <person name="Chourrout P."/>
            <person name="Nishida H."/>
            <person name="Aasland R."/>
            <person name="Huzurbazar S."/>
            <person name="Westhof E."/>
            <person name="Delsuc F."/>
            <person name="Lehrach H."/>
            <person name="Reinhardt R."/>
            <person name="Weissenbach J."/>
            <person name="Roy S.W."/>
            <person name="Artiguenave F."/>
            <person name="Postlethwait J.H."/>
            <person name="Manak J.R."/>
            <person name="Thompson E.M."/>
            <person name="Jaillon O."/>
            <person name="Du Pasquier L."/>
            <person name="Boudinot P."/>
            <person name="Liberles D.A."/>
            <person name="Volff J.N."/>
            <person name="Philippe H."/>
            <person name="Lenhard B."/>
            <person name="Roest Crollius H."/>
            <person name="Wincker P."/>
            <person name="Chourrout D."/>
        </authorList>
    </citation>
    <scope>NUCLEOTIDE SEQUENCE [LARGE SCALE GENOMIC DNA]</scope>
</reference>
<dbReference type="PANTHER" id="PTHR10161">
    <property type="entry name" value="TARTRATE-RESISTANT ACID PHOSPHATASE TYPE 5"/>
    <property type="match status" value="1"/>
</dbReference>
<dbReference type="GO" id="GO:0045453">
    <property type="term" value="P:bone resorption"/>
    <property type="evidence" value="ECO:0007669"/>
    <property type="project" value="TreeGrafter"/>
</dbReference>
<evidence type="ECO:0000313" key="5">
    <source>
        <dbReference type="Proteomes" id="UP000001307"/>
    </source>
</evidence>
<keyword evidence="5" id="KW-1185">Reference proteome</keyword>
<proteinExistence type="predicted"/>
<dbReference type="InterPro" id="IPR029052">
    <property type="entry name" value="Metallo-depent_PP-like"/>
</dbReference>
<dbReference type="GO" id="GO:0016787">
    <property type="term" value="F:hydrolase activity"/>
    <property type="evidence" value="ECO:0007669"/>
    <property type="project" value="UniProtKB-KW"/>
</dbReference>
<dbReference type="Proteomes" id="UP000001307">
    <property type="component" value="Unassembled WGS sequence"/>
</dbReference>
<dbReference type="InParanoid" id="E4X5Y0"/>
<dbReference type="PANTHER" id="PTHR10161:SF14">
    <property type="entry name" value="TARTRATE-RESISTANT ACID PHOSPHATASE TYPE 5"/>
    <property type="match status" value="1"/>
</dbReference>
<feature type="domain" description="Calcineurin-like phosphoesterase" evidence="3">
    <location>
        <begin position="48"/>
        <end position="278"/>
    </location>
</feature>
<accession>E4X5Y0</accession>
<evidence type="ECO:0000313" key="4">
    <source>
        <dbReference type="EMBL" id="CBY07596.1"/>
    </source>
</evidence>
<keyword evidence="2" id="KW-0378">Hydrolase</keyword>
<dbReference type="AlphaFoldDB" id="E4X5Y0"/>
<name>E4X5Y0_OIKDI</name>
<dbReference type="InterPro" id="IPR051558">
    <property type="entry name" value="Metallophosphoesterase_PAP"/>
</dbReference>
<dbReference type="Gene3D" id="3.60.21.10">
    <property type="match status" value="1"/>
</dbReference>
<dbReference type="OrthoDB" id="411211at2759"/>
<organism evidence="4">
    <name type="scientific">Oikopleura dioica</name>
    <name type="common">Tunicate</name>
    <dbReference type="NCBI Taxonomy" id="34765"/>
    <lineage>
        <taxon>Eukaryota</taxon>
        <taxon>Metazoa</taxon>
        <taxon>Chordata</taxon>
        <taxon>Tunicata</taxon>
        <taxon>Appendicularia</taxon>
        <taxon>Copelata</taxon>
        <taxon>Oikopleuridae</taxon>
        <taxon>Oikopleura</taxon>
    </lineage>
</organism>
<dbReference type="Pfam" id="PF00149">
    <property type="entry name" value="Metallophos"/>
    <property type="match status" value="1"/>
</dbReference>
<evidence type="ECO:0000259" key="3">
    <source>
        <dbReference type="Pfam" id="PF00149"/>
    </source>
</evidence>
<protein>
    <recommendedName>
        <fullName evidence="3">Calcineurin-like phosphoesterase domain-containing protein</fullName>
    </recommendedName>
</protein>
<dbReference type="EMBL" id="FN653026">
    <property type="protein sequence ID" value="CBY07596.1"/>
    <property type="molecule type" value="Genomic_DNA"/>
</dbReference>
<evidence type="ECO:0000256" key="2">
    <source>
        <dbReference type="ARBA" id="ARBA00022801"/>
    </source>
</evidence>